<feature type="signal peptide" evidence="1">
    <location>
        <begin position="1"/>
        <end position="15"/>
    </location>
</feature>
<keyword evidence="3" id="KW-1185">Reference proteome</keyword>
<evidence type="ECO:0000256" key="1">
    <source>
        <dbReference type="SAM" id="SignalP"/>
    </source>
</evidence>
<name>A0A484M8K3_9ASTE</name>
<accession>A0A484M8K3</accession>
<proteinExistence type="predicted"/>
<dbReference type="EMBL" id="OOIL02002721">
    <property type="protein sequence ID" value="VFQ84406.1"/>
    <property type="molecule type" value="Genomic_DNA"/>
</dbReference>
<reference evidence="2 3" key="1">
    <citation type="submission" date="2018-04" db="EMBL/GenBank/DDBJ databases">
        <authorList>
            <person name="Vogel A."/>
        </authorList>
    </citation>
    <scope>NUCLEOTIDE SEQUENCE [LARGE SCALE GENOMIC DNA]</scope>
</reference>
<organism evidence="2 3">
    <name type="scientific">Cuscuta campestris</name>
    <dbReference type="NCBI Taxonomy" id="132261"/>
    <lineage>
        <taxon>Eukaryota</taxon>
        <taxon>Viridiplantae</taxon>
        <taxon>Streptophyta</taxon>
        <taxon>Embryophyta</taxon>
        <taxon>Tracheophyta</taxon>
        <taxon>Spermatophyta</taxon>
        <taxon>Magnoliopsida</taxon>
        <taxon>eudicotyledons</taxon>
        <taxon>Gunneridae</taxon>
        <taxon>Pentapetalae</taxon>
        <taxon>asterids</taxon>
        <taxon>lamiids</taxon>
        <taxon>Solanales</taxon>
        <taxon>Convolvulaceae</taxon>
        <taxon>Cuscuteae</taxon>
        <taxon>Cuscuta</taxon>
        <taxon>Cuscuta subgen. Grammica</taxon>
        <taxon>Cuscuta sect. Cleistogrammica</taxon>
    </lineage>
</organism>
<dbReference type="Proteomes" id="UP000595140">
    <property type="component" value="Unassembled WGS sequence"/>
</dbReference>
<evidence type="ECO:0000313" key="2">
    <source>
        <dbReference type="EMBL" id="VFQ84406.1"/>
    </source>
</evidence>
<feature type="chain" id="PRO_5019730777" evidence="1">
    <location>
        <begin position="16"/>
        <end position="66"/>
    </location>
</feature>
<sequence length="66" mass="7314">MHLNLILILINFCFTLPFSLKFCRLKEISDLSNGDMELNQELTKTTPGLAASAYDVGRLESPALGQ</sequence>
<protein>
    <submittedName>
        <fullName evidence="2">Uncharacterized protein</fullName>
    </submittedName>
</protein>
<evidence type="ECO:0000313" key="3">
    <source>
        <dbReference type="Proteomes" id="UP000595140"/>
    </source>
</evidence>
<gene>
    <name evidence="2" type="ORF">CCAM_LOCUS26182</name>
</gene>
<dbReference type="AlphaFoldDB" id="A0A484M8K3"/>
<keyword evidence="1" id="KW-0732">Signal</keyword>